<keyword evidence="2" id="KW-0719">Serine esterase</keyword>
<dbReference type="InterPro" id="IPR050309">
    <property type="entry name" value="Type-B_Carboxylest/Lipase"/>
</dbReference>
<name>A0ABQ9IRW5_9CUCU</name>
<keyword evidence="3 6" id="KW-0378">Hydrolase</keyword>
<evidence type="ECO:0000256" key="5">
    <source>
        <dbReference type="ARBA" id="ARBA00023180"/>
    </source>
</evidence>
<dbReference type="InterPro" id="IPR002018">
    <property type="entry name" value="CarbesteraseB"/>
</dbReference>
<dbReference type="EMBL" id="JAPWTJ010003075">
    <property type="protein sequence ID" value="KAJ8963017.1"/>
    <property type="molecule type" value="Genomic_DNA"/>
</dbReference>
<evidence type="ECO:0000256" key="3">
    <source>
        <dbReference type="ARBA" id="ARBA00022801"/>
    </source>
</evidence>
<dbReference type="PANTHER" id="PTHR11559">
    <property type="entry name" value="CARBOXYLESTERASE"/>
    <property type="match status" value="1"/>
</dbReference>
<accession>A0ABQ9IRW5</accession>
<evidence type="ECO:0000256" key="6">
    <source>
        <dbReference type="RuleBase" id="RU361235"/>
    </source>
</evidence>
<evidence type="ECO:0000256" key="1">
    <source>
        <dbReference type="ARBA" id="ARBA00005964"/>
    </source>
</evidence>
<dbReference type="Gene3D" id="3.40.50.1820">
    <property type="entry name" value="alpha/beta hydrolase"/>
    <property type="match status" value="2"/>
</dbReference>
<reference evidence="8" key="1">
    <citation type="journal article" date="2023" name="Insect Mol. Biol.">
        <title>Genome sequencing provides insights into the evolution of gene families encoding plant cell wall-degrading enzymes in longhorned beetles.</title>
        <authorList>
            <person name="Shin N.R."/>
            <person name="Okamura Y."/>
            <person name="Kirsch R."/>
            <person name="Pauchet Y."/>
        </authorList>
    </citation>
    <scope>NUCLEOTIDE SEQUENCE</scope>
    <source>
        <strain evidence="8">MMC_N1</strain>
    </source>
</reference>
<dbReference type="SUPFAM" id="SSF53474">
    <property type="entry name" value="alpha/beta-Hydrolases"/>
    <property type="match status" value="1"/>
</dbReference>
<keyword evidence="5" id="KW-0325">Glycoprotein</keyword>
<sequence>MVEEWLKVEQSILGFLSTEDGVIPGNNGLKDQVLAMKWVKLNIASFGGNPNSLALTGVSAGGASVHLHYFPRSPKVYLSRGISHSGTALDPWIIKTYPIQNTKKLALLVGCSDISSQEIKQCLKKKSALDLMLVKKYFYGYGSMPFTHSVQLWNRIGYYNDRELKNIDRNWDKISHYLLDYNFSVPIAKRQEVAQQIRDEYMDGHQINKKHFYRFTKIFTERLFTVGSEMAAKLQSKINTSLYIITFLTTEKGTNCIACNTSIQEGANLALLRNPATSRAVLWKPTKGDDLAYLNITNSDSMKMNSTKALTRADFWRKIGLLENESLQLAKDEL</sequence>
<proteinExistence type="inferred from homology"/>
<feature type="domain" description="Carboxylesterase type B" evidence="7">
    <location>
        <begin position="12"/>
        <end position="146"/>
    </location>
</feature>
<dbReference type="InterPro" id="IPR019826">
    <property type="entry name" value="Carboxylesterase_B_AS"/>
</dbReference>
<evidence type="ECO:0000256" key="4">
    <source>
        <dbReference type="ARBA" id="ARBA00023157"/>
    </source>
</evidence>
<keyword evidence="4" id="KW-1015">Disulfide bond</keyword>
<evidence type="ECO:0000313" key="8">
    <source>
        <dbReference type="EMBL" id="KAJ8963017.1"/>
    </source>
</evidence>
<evidence type="ECO:0000259" key="7">
    <source>
        <dbReference type="Pfam" id="PF00135"/>
    </source>
</evidence>
<dbReference type="PROSITE" id="PS00122">
    <property type="entry name" value="CARBOXYLESTERASE_B_1"/>
    <property type="match status" value="1"/>
</dbReference>
<evidence type="ECO:0000256" key="2">
    <source>
        <dbReference type="ARBA" id="ARBA00022487"/>
    </source>
</evidence>
<evidence type="ECO:0000313" key="9">
    <source>
        <dbReference type="Proteomes" id="UP001162164"/>
    </source>
</evidence>
<dbReference type="InterPro" id="IPR029058">
    <property type="entry name" value="AB_hydrolase_fold"/>
</dbReference>
<keyword evidence="9" id="KW-1185">Reference proteome</keyword>
<organism evidence="8 9">
    <name type="scientific">Molorchus minor</name>
    <dbReference type="NCBI Taxonomy" id="1323400"/>
    <lineage>
        <taxon>Eukaryota</taxon>
        <taxon>Metazoa</taxon>
        <taxon>Ecdysozoa</taxon>
        <taxon>Arthropoda</taxon>
        <taxon>Hexapoda</taxon>
        <taxon>Insecta</taxon>
        <taxon>Pterygota</taxon>
        <taxon>Neoptera</taxon>
        <taxon>Endopterygota</taxon>
        <taxon>Coleoptera</taxon>
        <taxon>Polyphaga</taxon>
        <taxon>Cucujiformia</taxon>
        <taxon>Chrysomeloidea</taxon>
        <taxon>Cerambycidae</taxon>
        <taxon>Lamiinae</taxon>
        <taxon>Monochamini</taxon>
        <taxon>Molorchus</taxon>
    </lineage>
</organism>
<comment type="similarity">
    <text evidence="1 6">Belongs to the type-B carboxylesterase/lipase family.</text>
</comment>
<gene>
    <name evidence="8" type="ORF">NQ317_005500</name>
</gene>
<protein>
    <recommendedName>
        <fullName evidence="6">Carboxylic ester hydrolase</fullName>
        <ecNumber evidence="6">3.1.1.-</ecNumber>
    </recommendedName>
</protein>
<dbReference type="EC" id="3.1.1.-" evidence="6"/>
<comment type="caution">
    <text evidence="8">The sequence shown here is derived from an EMBL/GenBank/DDBJ whole genome shotgun (WGS) entry which is preliminary data.</text>
</comment>
<dbReference type="Proteomes" id="UP001162164">
    <property type="component" value="Unassembled WGS sequence"/>
</dbReference>
<dbReference type="Pfam" id="PF00135">
    <property type="entry name" value="COesterase"/>
    <property type="match status" value="1"/>
</dbReference>